<feature type="transmembrane region" description="Helical" evidence="2">
    <location>
        <begin position="126"/>
        <end position="147"/>
    </location>
</feature>
<dbReference type="Gene3D" id="3.30.420.40">
    <property type="match status" value="1"/>
</dbReference>
<gene>
    <name evidence="3" type="ORF">LCGC14_2073660</name>
</gene>
<evidence type="ECO:0000256" key="1">
    <source>
        <dbReference type="SAM" id="MobiDB-lite"/>
    </source>
</evidence>
<proteinExistence type="predicted"/>
<dbReference type="EMBL" id="LAZR01024922">
    <property type="protein sequence ID" value="KKL73561.1"/>
    <property type="molecule type" value="Genomic_DNA"/>
</dbReference>
<name>A0A0F9F4Z5_9ZZZZ</name>
<accession>A0A0F9F4Z5</accession>
<keyword evidence="2" id="KW-0812">Transmembrane</keyword>
<evidence type="ECO:0000256" key="2">
    <source>
        <dbReference type="SAM" id="Phobius"/>
    </source>
</evidence>
<sequence length="695" mass="74510">MEVKRSVQGDIISAGLVITGGTAKLEGLDILAEQVTGLPARVGRPRDLQHANRALDGARRPDTGAAQRNRGSRRRPSDRSRGIERAHRRGPGRPADQTPIVPPAVTTLLLARHILRTVARQRSRTFMVWVALVAALGVVVGLLSFVASINDSFERRGKAVRGVADVQVQAVAQSSLGSGLARRLERVRGTRFAVPVTQQRATLRSREHSVVVTAYGIDRRARRLRSTMQRELSVRMPKRPENGGLSLSTDMARRLDVEKGDRIRLFAHRRTPRIRVARVVDVPESLADVVTLPRSTLERLRGSPGRPNTIYVQLKGTDLDGWKQRARSSLPSNTAITTPAGAQRELDNVLDLAVRSYTYMFGAVVLSIVGLLIYVLQLMRMLERQEDAGLVRALGSGWAPLARAEIAVLALALATAVVPGALLGRLLAQYLARQLPPFLAEGFNFTVQIGVKAGVVAAAATLALAVGALATIAALATVRRPVADQLGRSPQAGATVTAPIPASAAIAMAAIGSIGFLGCLLLAGKPTYLPYVAAAVLSIAIATAGVTALLIRSLGRIGTREGRTLLVTRSALDAYPRRVAFSAAIVALGLAAVAQMQLVGHSLRQRADTLTSVIKPSSQRVVASDDALSTVPMSLEYVRQVLREPKPKPPEEPAQQQVAPPTAAASATTLAAQQEEERRRRRLAAARLKRRPLPH</sequence>
<organism evidence="3">
    <name type="scientific">marine sediment metagenome</name>
    <dbReference type="NCBI Taxonomy" id="412755"/>
    <lineage>
        <taxon>unclassified sequences</taxon>
        <taxon>metagenomes</taxon>
        <taxon>ecological metagenomes</taxon>
    </lineage>
</organism>
<keyword evidence="2" id="KW-0472">Membrane</keyword>
<keyword evidence="2" id="KW-1133">Transmembrane helix</keyword>
<dbReference type="InterPro" id="IPR038766">
    <property type="entry name" value="Membrane_comp_ABC_pdt"/>
</dbReference>
<evidence type="ECO:0008006" key="4">
    <source>
        <dbReference type="Google" id="ProtNLM"/>
    </source>
</evidence>
<feature type="transmembrane region" description="Helical" evidence="2">
    <location>
        <begin position="499"/>
        <end position="523"/>
    </location>
</feature>
<feature type="non-terminal residue" evidence="3">
    <location>
        <position position="695"/>
    </location>
</feature>
<dbReference type="GO" id="GO:0005886">
    <property type="term" value="C:plasma membrane"/>
    <property type="evidence" value="ECO:0007669"/>
    <property type="project" value="TreeGrafter"/>
</dbReference>
<dbReference type="AlphaFoldDB" id="A0A0F9F4Z5"/>
<feature type="compositionally biased region" description="Basic residues" evidence="1">
    <location>
        <begin position="679"/>
        <end position="695"/>
    </location>
</feature>
<feature type="transmembrane region" description="Helical" evidence="2">
    <location>
        <begin position="406"/>
        <end position="431"/>
    </location>
</feature>
<feature type="compositionally biased region" description="Low complexity" evidence="1">
    <location>
        <begin position="653"/>
        <end position="673"/>
    </location>
</feature>
<feature type="compositionally biased region" description="Basic and acidic residues" evidence="1">
    <location>
        <begin position="75"/>
        <end position="85"/>
    </location>
</feature>
<dbReference type="PANTHER" id="PTHR30287">
    <property type="entry name" value="MEMBRANE COMPONENT OF PREDICTED ABC SUPERFAMILY METABOLITE UPTAKE TRANSPORTER"/>
    <property type="match status" value="1"/>
</dbReference>
<reference evidence="3" key="1">
    <citation type="journal article" date="2015" name="Nature">
        <title>Complex archaea that bridge the gap between prokaryotes and eukaryotes.</title>
        <authorList>
            <person name="Spang A."/>
            <person name="Saw J.H."/>
            <person name="Jorgensen S.L."/>
            <person name="Zaremba-Niedzwiedzka K."/>
            <person name="Martijn J."/>
            <person name="Lind A.E."/>
            <person name="van Eijk R."/>
            <person name="Schleper C."/>
            <person name="Guy L."/>
            <person name="Ettema T.J."/>
        </authorList>
    </citation>
    <scope>NUCLEOTIDE SEQUENCE</scope>
</reference>
<feature type="transmembrane region" description="Helical" evidence="2">
    <location>
        <begin position="357"/>
        <end position="376"/>
    </location>
</feature>
<feature type="non-terminal residue" evidence="3">
    <location>
        <position position="1"/>
    </location>
</feature>
<comment type="caution">
    <text evidence="3">The sequence shown here is derived from an EMBL/GenBank/DDBJ whole genome shotgun (WGS) entry which is preliminary data.</text>
</comment>
<feature type="transmembrane region" description="Helical" evidence="2">
    <location>
        <begin position="579"/>
        <end position="598"/>
    </location>
</feature>
<feature type="region of interest" description="Disordered" evidence="1">
    <location>
        <begin position="42"/>
        <end position="100"/>
    </location>
</feature>
<feature type="region of interest" description="Disordered" evidence="1">
    <location>
        <begin position="644"/>
        <end position="695"/>
    </location>
</feature>
<evidence type="ECO:0000313" key="3">
    <source>
        <dbReference type="EMBL" id="KKL73561.1"/>
    </source>
</evidence>
<protein>
    <recommendedName>
        <fullName evidence="4">ABC3 transporter permease protein domain-containing protein</fullName>
    </recommendedName>
</protein>
<feature type="transmembrane region" description="Helical" evidence="2">
    <location>
        <begin position="529"/>
        <end position="551"/>
    </location>
</feature>
<dbReference type="PANTHER" id="PTHR30287:SF2">
    <property type="entry name" value="BLL1001 PROTEIN"/>
    <property type="match status" value="1"/>
</dbReference>
<feature type="transmembrane region" description="Helical" evidence="2">
    <location>
        <begin position="451"/>
        <end position="478"/>
    </location>
</feature>